<dbReference type="Gene3D" id="3.40.50.2300">
    <property type="match status" value="1"/>
</dbReference>
<dbReference type="OrthoDB" id="9801101at2"/>
<dbReference type="SMART" id="SM00448">
    <property type="entry name" value="REC"/>
    <property type="match status" value="1"/>
</dbReference>
<sequence>MKILVVDDSPTERWFLTDLLLRSGYQVATASSGEEALSKVRVERPGLIVLDVVMPGRNGFQITRDLSRDPETKGIPIILCSSKDAEIDRIWGLRQGARDYLTKPVRPEELLQRVAELATA</sequence>
<gene>
    <name evidence="4" type="ORF">FHP08_09950</name>
</gene>
<evidence type="ECO:0000313" key="5">
    <source>
        <dbReference type="Proteomes" id="UP000321548"/>
    </source>
</evidence>
<feature type="modified residue" description="4-aspartylphosphate" evidence="2">
    <location>
        <position position="51"/>
    </location>
</feature>
<dbReference type="RefSeq" id="WP_147704286.1">
    <property type="nucleotide sequence ID" value="NZ_VDUY01000003.1"/>
</dbReference>
<dbReference type="PANTHER" id="PTHR44591:SF20">
    <property type="entry name" value="PROTEIN PILH"/>
    <property type="match status" value="1"/>
</dbReference>
<dbReference type="InterPro" id="IPR001789">
    <property type="entry name" value="Sig_transdc_resp-reg_receiver"/>
</dbReference>
<dbReference type="InterPro" id="IPR050595">
    <property type="entry name" value="Bact_response_regulator"/>
</dbReference>
<dbReference type="EMBL" id="VDUY01000003">
    <property type="protein sequence ID" value="TXL66456.1"/>
    <property type="molecule type" value="Genomic_DNA"/>
</dbReference>
<dbReference type="PANTHER" id="PTHR44591">
    <property type="entry name" value="STRESS RESPONSE REGULATOR PROTEIN 1"/>
    <property type="match status" value="1"/>
</dbReference>
<keyword evidence="1 2" id="KW-0597">Phosphoprotein</keyword>
<dbReference type="SUPFAM" id="SSF52172">
    <property type="entry name" value="CheY-like"/>
    <property type="match status" value="1"/>
</dbReference>
<organism evidence="4 5">
    <name type="scientific">Zeimonas arvi</name>
    <dbReference type="NCBI Taxonomy" id="2498847"/>
    <lineage>
        <taxon>Bacteria</taxon>
        <taxon>Pseudomonadati</taxon>
        <taxon>Pseudomonadota</taxon>
        <taxon>Betaproteobacteria</taxon>
        <taxon>Burkholderiales</taxon>
        <taxon>Burkholderiaceae</taxon>
        <taxon>Zeimonas</taxon>
    </lineage>
</organism>
<feature type="domain" description="Response regulatory" evidence="3">
    <location>
        <begin position="2"/>
        <end position="118"/>
    </location>
</feature>
<accession>A0A5C8NZ83</accession>
<dbReference type="Proteomes" id="UP000321548">
    <property type="component" value="Unassembled WGS sequence"/>
</dbReference>
<dbReference type="Pfam" id="PF00072">
    <property type="entry name" value="Response_reg"/>
    <property type="match status" value="1"/>
</dbReference>
<dbReference type="GO" id="GO:0000160">
    <property type="term" value="P:phosphorelay signal transduction system"/>
    <property type="evidence" value="ECO:0007669"/>
    <property type="project" value="InterPro"/>
</dbReference>
<evidence type="ECO:0000256" key="2">
    <source>
        <dbReference type="PROSITE-ProRule" id="PRU00169"/>
    </source>
</evidence>
<dbReference type="InterPro" id="IPR011006">
    <property type="entry name" value="CheY-like_superfamily"/>
</dbReference>
<reference evidence="4 5" key="1">
    <citation type="submission" date="2019-06" db="EMBL/GenBank/DDBJ databases">
        <title>Quisquiliibacterium sp. nov., isolated from a maize field.</title>
        <authorList>
            <person name="Lin S.-Y."/>
            <person name="Tsai C.-F."/>
            <person name="Young C.-C."/>
        </authorList>
    </citation>
    <scope>NUCLEOTIDE SEQUENCE [LARGE SCALE GENOMIC DNA]</scope>
    <source>
        <strain evidence="4 5">CC-CFT501</strain>
    </source>
</reference>
<evidence type="ECO:0000259" key="3">
    <source>
        <dbReference type="PROSITE" id="PS50110"/>
    </source>
</evidence>
<evidence type="ECO:0000256" key="1">
    <source>
        <dbReference type="ARBA" id="ARBA00022553"/>
    </source>
</evidence>
<protein>
    <submittedName>
        <fullName evidence="4">Response regulator</fullName>
    </submittedName>
</protein>
<dbReference type="AlphaFoldDB" id="A0A5C8NZ83"/>
<name>A0A5C8NZ83_9BURK</name>
<evidence type="ECO:0000313" key="4">
    <source>
        <dbReference type="EMBL" id="TXL66456.1"/>
    </source>
</evidence>
<comment type="caution">
    <text evidence="4">The sequence shown here is derived from an EMBL/GenBank/DDBJ whole genome shotgun (WGS) entry which is preliminary data.</text>
</comment>
<proteinExistence type="predicted"/>
<dbReference type="PROSITE" id="PS50110">
    <property type="entry name" value="RESPONSE_REGULATORY"/>
    <property type="match status" value="1"/>
</dbReference>
<keyword evidence="5" id="KW-1185">Reference proteome</keyword>